<dbReference type="Gene3D" id="2.60.40.690">
    <property type="entry name" value="Alpha-macroglobulin, receptor-binding domain"/>
    <property type="match status" value="1"/>
</dbReference>
<dbReference type="GO" id="GO:0005576">
    <property type="term" value="C:extracellular region"/>
    <property type="evidence" value="ECO:0007669"/>
    <property type="project" value="InterPro"/>
</dbReference>
<organism evidence="4 5">
    <name type="scientific">candidate division KSB3 bacterium</name>
    <dbReference type="NCBI Taxonomy" id="2044937"/>
    <lineage>
        <taxon>Bacteria</taxon>
        <taxon>candidate division KSB3</taxon>
    </lineage>
</organism>
<evidence type="ECO:0000313" key="5">
    <source>
        <dbReference type="Proteomes" id="UP000649604"/>
    </source>
</evidence>
<keyword evidence="1" id="KW-0732">Signal</keyword>
<dbReference type="SUPFAM" id="SSF49410">
    <property type="entry name" value="Alpha-macroglobulin receptor domain"/>
    <property type="match status" value="1"/>
</dbReference>
<keyword evidence="2" id="KW-0882">Thioester bond</keyword>
<dbReference type="Proteomes" id="UP000649604">
    <property type="component" value="Unassembled WGS sequence"/>
</dbReference>
<evidence type="ECO:0000256" key="2">
    <source>
        <dbReference type="ARBA" id="ARBA00022966"/>
    </source>
</evidence>
<accession>A0A9D5Q5W8</accession>
<feature type="domain" description="Alpha-macroglobulin receptor-binding" evidence="3">
    <location>
        <begin position="114"/>
        <end position="201"/>
    </location>
</feature>
<dbReference type="EMBL" id="WJJP01000299">
    <property type="protein sequence ID" value="MBD3324793.1"/>
    <property type="molecule type" value="Genomic_DNA"/>
</dbReference>
<comment type="caution">
    <text evidence="4">The sequence shown here is derived from an EMBL/GenBank/DDBJ whole genome shotgun (WGS) entry which is preliminary data.</text>
</comment>
<gene>
    <name evidence="4" type="ORF">GF339_09430</name>
</gene>
<name>A0A9D5Q5W8_9BACT</name>
<protein>
    <recommendedName>
        <fullName evidence="3">Alpha-macroglobulin receptor-binding domain-containing protein</fullName>
    </recommendedName>
</protein>
<dbReference type="PANTHER" id="PTHR11412">
    <property type="entry name" value="MACROGLOBULIN / COMPLEMENT"/>
    <property type="match status" value="1"/>
</dbReference>
<dbReference type="InterPro" id="IPR009048">
    <property type="entry name" value="A-macroglobulin_rcpt-bd"/>
</dbReference>
<evidence type="ECO:0000256" key="1">
    <source>
        <dbReference type="ARBA" id="ARBA00022729"/>
    </source>
</evidence>
<dbReference type="AlphaFoldDB" id="A0A9D5Q5W8"/>
<dbReference type="InterPro" id="IPR050473">
    <property type="entry name" value="A2M/Complement_sys"/>
</dbReference>
<dbReference type="Pfam" id="PF07677">
    <property type="entry name" value="A2M_recep"/>
    <property type="match status" value="1"/>
</dbReference>
<evidence type="ECO:0000259" key="3">
    <source>
        <dbReference type="SMART" id="SM01361"/>
    </source>
</evidence>
<dbReference type="InterPro" id="IPR036595">
    <property type="entry name" value="A-macroglobulin_rcpt-bd_sf"/>
</dbReference>
<sequence>MKNATSQTDAEVTILVNGEQRETFALTPENSDVMRLFDFQEQTIRGENQVQIRFEGQGSALYQIVGRFYVPWKAKPVDQLEPMSIEVSYDKTELVKDDVLTANVRVTNNRPGQAKMVIVDLGIPPGFDVMTADLAELVEQGTIARFNLTGRQIIVYLEVVDHEQPIEFAYRLTAKFPIKAQTPKSTVYEYYNPDVKDEALPQKITVSEQ</sequence>
<reference evidence="4" key="1">
    <citation type="submission" date="2019-11" db="EMBL/GenBank/DDBJ databases">
        <title>Microbial mats filling the niche in hypersaline microbial mats.</title>
        <authorList>
            <person name="Wong H.L."/>
            <person name="Macleod F.I."/>
            <person name="White R.A. III"/>
            <person name="Burns B.P."/>
        </authorList>
    </citation>
    <scope>NUCLEOTIDE SEQUENCE</scope>
    <source>
        <strain evidence="4">Rbin_158</strain>
    </source>
</reference>
<dbReference type="PANTHER" id="PTHR11412:SF136">
    <property type="entry name" value="CD109 ANTIGEN"/>
    <property type="match status" value="1"/>
</dbReference>
<evidence type="ECO:0000313" key="4">
    <source>
        <dbReference type="EMBL" id="MBD3324793.1"/>
    </source>
</evidence>
<dbReference type="SMART" id="SM01361">
    <property type="entry name" value="A2M_recep"/>
    <property type="match status" value="1"/>
</dbReference>
<proteinExistence type="predicted"/>